<dbReference type="OrthoDB" id="6428912at2"/>
<dbReference type="SUPFAM" id="SSF53850">
    <property type="entry name" value="Periplasmic binding protein-like II"/>
    <property type="match status" value="1"/>
</dbReference>
<dbReference type="InterPro" id="IPR000847">
    <property type="entry name" value="LysR_HTH_N"/>
</dbReference>
<dbReference type="GO" id="GO:0006351">
    <property type="term" value="P:DNA-templated transcription"/>
    <property type="evidence" value="ECO:0007669"/>
    <property type="project" value="TreeGrafter"/>
</dbReference>
<evidence type="ECO:0000256" key="2">
    <source>
        <dbReference type="ARBA" id="ARBA00023015"/>
    </source>
</evidence>
<evidence type="ECO:0000256" key="4">
    <source>
        <dbReference type="ARBA" id="ARBA00023163"/>
    </source>
</evidence>
<dbReference type="AlphaFoldDB" id="A0A369UHW4"/>
<protein>
    <submittedName>
        <fullName evidence="6">LysR family transcriptional regulator</fullName>
    </submittedName>
</protein>
<dbReference type="GO" id="GO:0043565">
    <property type="term" value="F:sequence-specific DNA binding"/>
    <property type="evidence" value="ECO:0007669"/>
    <property type="project" value="TreeGrafter"/>
</dbReference>
<evidence type="ECO:0000256" key="1">
    <source>
        <dbReference type="ARBA" id="ARBA00009437"/>
    </source>
</evidence>
<dbReference type="Gene3D" id="3.40.190.290">
    <property type="match status" value="1"/>
</dbReference>
<evidence type="ECO:0000256" key="3">
    <source>
        <dbReference type="ARBA" id="ARBA00023125"/>
    </source>
</evidence>
<dbReference type="InterPro" id="IPR036388">
    <property type="entry name" value="WH-like_DNA-bd_sf"/>
</dbReference>
<keyword evidence="7" id="KW-1185">Reference proteome</keyword>
<dbReference type="Pfam" id="PF00126">
    <property type="entry name" value="HTH_1"/>
    <property type="match status" value="1"/>
</dbReference>
<dbReference type="Proteomes" id="UP000253782">
    <property type="component" value="Unassembled WGS sequence"/>
</dbReference>
<evidence type="ECO:0000259" key="5">
    <source>
        <dbReference type="PROSITE" id="PS50931"/>
    </source>
</evidence>
<evidence type="ECO:0000313" key="7">
    <source>
        <dbReference type="Proteomes" id="UP000253782"/>
    </source>
</evidence>
<dbReference type="EMBL" id="QQAH01000020">
    <property type="protein sequence ID" value="RDD80161.1"/>
    <property type="molecule type" value="Genomic_DNA"/>
</dbReference>
<dbReference type="PROSITE" id="PS50931">
    <property type="entry name" value="HTH_LYSR"/>
    <property type="match status" value="1"/>
</dbReference>
<dbReference type="PANTHER" id="PTHR30537">
    <property type="entry name" value="HTH-TYPE TRANSCRIPTIONAL REGULATOR"/>
    <property type="match status" value="1"/>
</dbReference>
<name>A0A369UHW4_9GAMM</name>
<keyword evidence="4" id="KW-0804">Transcription</keyword>
<comment type="similarity">
    <text evidence="1">Belongs to the LysR transcriptional regulatory family.</text>
</comment>
<gene>
    <name evidence="6" type="ORF">DVJ77_18635</name>
</gene>
<dbReference type="FunFam" id="1.10.10.10:FF:000001">
    <property type="entry name" value="LysR family transcriptional regulator"/>
    <property type="match status" value="1"/>
</dbReference>
<sequence length="304" mass="33260">MLDLNDLYYFATLAERGSFTAAADAIGIPKGTLSRRLKTLESRLDLRLIDRTTRRFALTEAGEKLHHYARSAVQQAKFAEADLLSWKSEPVGRIRMTCPQGMLRSLITPLLVEFMDRHHGISIDVVASSRYVDLIAEGFDMGLRSHENELTDSSLVARRLATLQIALVASPAYLASKSAASLGDINGLDGLHMDTSNGLATWTLHGPNHRQSTVHLQHRLGSDDIFLLKAAAIAGQGVAVLPLHACLDELAQGSLIRVLPGWEVSRRTLSLILPTTKGLMPAVRAWADFLAERVPVMLEGLVGR</sequence>
<dbReference type="Gene3D" id="1.10.10.10">
    <property type="entry name" value="Winged helix-like DNA-binding domain superfamily/Winged helix DNA-binding domain"/>
    <property type="match status" value="1"/>
</dbReference>
<dbReference type="InterPro" id="IPR005119">
    <property type="entry name" value="LysR_subst-bd"/>
</dbReference>
<dbReference type="RefSeq" id="WP_114847039.1">
    <property type="nucleotide sequence ID" value="NZ_JBHSPE010000010.1"/>
</dbReference>
<comment type="caution">
    <text evidence="6">The sequence shown here is derived from an EMBL/GenBank/DDBJ whole genome shotgun (WGS) entry which is preliminary data.</text>
</comment>
<keyword evidence="2" id="KW-0805">Transcription regulation</keyword>
<proteinExistence type="inferred from homology"/>
<dbReference type="InterPro" id="IPR058163">
    <property type="entry name" value="LysR-type_TF_proteobact-type"/>
</dbReference>
<dbReference type="PANTHER" id="PTHR30537:SF31">
    <property type="entry name" value="TRANSCRIPTIONAL REGULATOR, LYSR FAMILY"/>
    <property type="match status" value="1"/>
</dbReference>
<accession>A0A369UHW4</accession>
<keyword evidence="3" id="KW-0238">DNA-binding</keyword>
<organism evidence="6 7">
    <name type="scientific">Dyella tabacisoli</name>
    <dbReference type="NCBI Taxonomy" id="2282381"/>
    <lineage>
        <taxon>Bacteria</taxon>
        <taxon>Pseudomonadati</taxon>
        <taxon>Pseudomonadota</taxon>
        <taxon>Gammaproteobacteria</taxon>
        <taxon>Lysobacterales</taxon>
        <taxon>Rhodanobacteraceae</taxon>
        <taxon>Dyella</taxon>
    </lineage>
</organism>
<dbReference type="GO" id="GO:0003700">
    <property type="term" value="F:DNA-binding transcription factor activity"/>
    <property type="evidence" value="ECO:0007669"/>
    <property type="project" value="InterPro"/>
</dbReference>
<dbReference type="SUPFAM" id="SSF46785">
    <property type="entry name" value="Winged helix' DNA-binding domain"/>
    <property type="match status" value="1"/>
</dbReference>
<evidence type="ECO:0000313" key="6">
    <source>
        <dbReference type="EMBL" id="RDD80161.1"/>
    </source>
</evidence>
<dbReference type="InterPro" id="IPR036390">
    <property type="entry name" value="WH_DNA-bd_sf"/>
</dbReference>
<dbReference type="Pfam" id="PF03466">
    <property type="entry name" value="LysR_substrate"/>
    <property type="match status" value="1"/>
</dbReference>
<reference evidence="6 7" key="1">
    <citation type="submission" date="2018-07" db="EMBL/GenBank/DDBJ databases">
        <title>Dyella tabacisoli L4-6T, whole genome shotgun sequence.</title>
        <authorList>
            <person name="Zhou X.-K."/>
            <person name="Li W.-J."/>
            <person name="Duan Y.-Q."/>
        </authorList>
    </citation>
    <scope>NUCLEOTIDE SEQUENCE [LARGE SCALE GENOMIC DNA]</scope>
    <source>
        <strain evidence="6 7">L4-6</strain>
    </source>
</reference>
<feature type="domain" description="HTH lysR-type" evidence="5">
    <location>
        <begin position="2"/>
        <end position="59"/>
    </location>
</feature>